<dbReference type="SUPFAM" id="SSF53720">
    <property type="entry name" value="ALDH-like"/>
    <property type="match status" value="1"/>
</dbReference>
<evidence type="ECO:0000313" key="7">
    <source>
        <dbReference type="Proteomes" id="UP000787472"/>
    </source>
</evidence>
<dbReference type="InterPro" id="IPR016162">
    <property type="entry name" value="Ald_DH_N"/>
</dbReference>
<name>A0A9E5JXB8_9GAMM</name>
<keyword evidence="7" id="KW-1185">Reference proteome</keyword>
<comment type="caution">
    <text evidence="6">The sequence shown here is derived from an EMBL/GenBank/DDBJ whole genome shotgun (WGS) entry which is preliminary data.</text>
</comment>
<keyword evidence="2 4" id="KW-0560">Oxidoreductase</keyword>
<organism evidence="6 7">
    <name type="scientific">Pseudomaricurvus hydrocarbonicus</name>
    <dbReference type="NCBI Taxonomy" id="1470433"/>
    <lineage>
        <taxon>Bacteria</taxon>
        <taxon>Pseudomonadati</taxon>
        <taxon>Pseudomonadota</taxon>
        <taxon>Gammaproteobacteria</taxon>
        <taxon>Cellvibrionales</taxon>
        <taxon>Cellvibrionaceae</taxon>
        <taxon>Pseudomaricurvus</taxon>
    </lineage>
</organism>
<dbReference type="AlphaFoldDB" id="A0A9E5JXB8"/>
<proteinExistence type="inferred from homology"/>
<evidence type="ECO:0000256" key="2">
    <source>
        <dbReference type="ARBA" id="ARBA00023002"/>
    </source>
</evidence>
<dbReference type="InterPro" id="IPR016163">
    <property type="entry name" value="Ald_DH_C"/>
</dbReference>
<evidence type="ECO:0000313" key="6">
    <source>
        <dbReference type="EMBL" id="NHO66655.1"/>
    </source>
</evidence>
<evidence type="ECO:0000256" key="1">
    <source>
        <dbReference type="ARBA" id="ARBA00009986"/>
    </source>
</evidence>
<evidence type="ECO:0000256" key="3">
    <source>
        <dbReference type="PROSITE-ProRule" id="PRU10007"/>
    </source>
</evidence>
<protein>
    <submittedName>
        <fullName evidence="6">Aldehyde dehydrogenase family protein</fullName>
    </submittedName>
</protein>
<evidence type="ECO:0000256" key="4">
    <source>
        <dbReference type="RuleBase" id="RU003345"/>
    </source>
</evidence>
<dbReference type="Gene3D" id="3.40.605.10">
    <property type="entry name" value="Aldehyde Dehydrogenase, Chain A, domain 1"/>
    <property type="match status" value="1"/>
</dbReference>
<comment type="similarity">
    <text evidence="1 4">Belongs to the aldehyde dehydrogenase family.</text>
</comment>
<dbReference type="Pfam" id="PF00171">
    <property type="entry name" value="Aldedh"/>
    <property type="match status" value="1"/>
</dbReference>
<dbReference type="InterPro" id="IPR016161">
    <property type="entry name" value="Ald_DH/histidinol_DH"/>
</dbReference>
<dbReference type="InterPro" id="IPR029510">
    <property type="entry name" value="Ald_DH_CS_GLU"/>
</dbReference>
<dbReference type="EMBL" id="JAAONZ010000011">
    <property type="protein sequence ID" value="NHO66655.1"/>
    <property type="molecule type" value="Genomic_DNA"/>
</dbReference>
<dbReference type="Proteomes" id="UP000787472">
    <property type="component" value="Unassembled WGS sequence"/>
</dbReference>
<dbReference type="GO" id="GO:0016620">
    <property type="term" value="F:oxidoreductase activity, acting on the aldehyde or oxo group of donors, NAD or NADP as acceptor"/>
    <property type="evidence" value="ECO:0007669"/>
    <property type="project" value="InterPro"/>
</dbReference>
<accession>A0A9E5JXB8</accession>
<gene>
    <name evidence="6" type="ORF">G8770_13985</name>
</gene>
<dbReference type="RefSeq" id="WP_167187911.1">
    <property type="nucleotide sequence ID" value="NZ_JAAONZ010000011.1"/>
</dbReference>
<dbReference type="InterPro" id="IPR015590">
    <property type="entry name" value="Aldehyde_DH_dom"/>
</dbReference>
<dbReference type="PROSITE" id="PS00687">
    <property type="entry name" value="ALDEHYDE_DEHYDR_GLU"/>
    <property type="match status" value="1"/>
</dbReference>
<dbReference type="Gene3D" id="3.40.309.10">
    <property type="entry name" value="Aldehyde Dehydrogenase, Chain A, domain 2"/>
    <property type="match status" value="1"/>
</dbReference>
<dbReference type="CDD" id="cd07089">
    <property type="entry name" value="ALDH_CddD-AldA-like"/>
    <property type="match status" value="1"/>
</dbReference>
<feature type="active site" evidence="3">
    <location>
        <position position="261"/>
    </location>
</feature>
<dbReference type="PANTHER" id="PTHR42804">
    <property type="entry name" value="ALDEHYDE DEHYDROGENASE"/>
    <property type="match status" value="1"/>
</dbReference>
<reference evidence="6" key="1">
    <citation type="submission" date="2020-03" db="EMBL/GenBank/DDBJ databases">
        <authorList>
            <person name="Guo F."/>
        </authorList>
    </citation>
    <scope>NUCLEOTIDE SEQUENCE</scope>
    <source>
        <strain evidence="6">JCM 30134</strain>
    </source>
</reference>
<evidence type="ECO:0000259" key="5">
    <source>
        <dbReference type="Pfam" id="PF00171"/>
    </source>
</evidence>
<dbReference type="PANTHER" id="PTHR42804:SF1">
    <property type="entry name" value="ALDEHYDE DEHYDROGENASE-RELATED"/>
    <property type="match status" value="1"/>
</dbReference>
<feature type="domain" description="Aldehyde dehydrogenase" evidence="5">
    <location>
        <begin position="15"/>
        <end position="487"/>
    </location>
</feature>
<sequence length="492" mass="53195">MQNHLRNQLFINGQWLDSANLQCQTVINPADESVLCEAPLAGDRETELALQAARQAFDEGEWSKLSRHHRIEYLRGFHRYLISQRERIIELIVTECGATQMVAAVMHFDMSMKHASQLLEDALQLVPEPVPLEVSPAMDGSTVLGGAQLVYEPVGVVAAITAYNFPFFLNVVKVFHALVTGNTVILKPSPYTPLQAFILGEAAVACELPEGVLNILNGDLLVGERLTTDVRVDLVSFTGSDAVGSKIMTQAAPSLKRLHMELGGKSALIIRNDADLLKAAEAGLMSFTFQAGQGCALTTRHLVHNDVRAQYVELLRQMSSFIKVGNPLQADVTMGPLIRAAARERVEQYIASGVDAGAKLVFGGDRPPGVNTGFYVNPTLFDDVDNQSVIAQEEIFGPVGVVIGFDSDEEALCLANESNYGLGGMIFSKDTGQAYRMALQVRTGNIAINGGAGTMLSAAPFGGYKRSGFGRELGRHGLLDFCQVKNISYHAG</sequence>